<keyword evidence="3" id="KW-1185">Reference proteome</keyword>
<dbReference type="EMBL" id="VWNE01000017">
    <property type="protein sequence ID" value="KAA8482419.1"/>
    <property type="molecule type" value="Genomic_DNA"/>
</dbReference>
<evidence type="ECO:0000256" key="1">
    <source>
        <dbReference type="SAM" id="Phobius"/>
    </source>
</evidence>
<keyword evidence="1" id="KW-0812">Transmembrane</keyword>
<evidence type="ECO:0000313" key="3">
    <source>
        <dbReference type="Proteomes" id="UP000322918"/>
    </source>
</evidence>
<proteinExistence type="predicted"/>
<dbReference type="OrthoDB" id="9977278at2"/>
<name>A0A5M9H7Y9_9SPHI</name>
<sequence>MQPTSYNMQHTTRNIALLLVLLSSCSVLKNKNLMKTDSLSRREAIAIEHTSAVSSSYQQHVLLLTDSSATGFLTEIIPEGEFHLSREGGFTGKASLVRIRGSSKSYSALKDSGSISSKSFLNKETESKEKSTARGSSTLKAKEFKSNRLSLLWYWIAFVILAGAGIVYFRRSCL</sequence>
<accession>A0A5M9H7Y9</accession>
<protein>
    <submittedName>
        <fullName evidence="2">Uncharacterized protein</fullName>
    </submittedName>
</protein>
<evidence type="ECO:0000313" key="2">
    <source>
        <dbReference type="EMBL" id="KAA8482419.1"/>
    </source>
</evidence>
<feature type="transmembrane region" description="Helical" evidence="1">
    <location>
        <begin position="151"/>
        <end position="169"/>
    </location>
</feature>
<dbReference type="RefSeq" id="WP_128770842.1">
    <property type="nucleotide sequence ID" value="NZ_RXOC01000015.1"/>
</dbReference>
<gene>
    <name evidence="2" type="ORF">F1649_11960</name>
</gene>
<reference evidence="2 3" key="1">
    <citation type="submission" date="2019-09" db="EMBL/GenBank/DDBJ databases">
        <title>Pararcticibacter amylolyticus gen. nov., sp. nov., isolated from a rottenly hemp rope, and reclassification of Pedobacter tournemirensis as Pararcticibacter tournemirensis comb. nov.</title>
        <authorList>
            <person name="Cai Y."/>
        </authorList>
    </citation>
    <scope>NUCLEOTIDE SEQUENCE [LARGE SCALE GENOMIC DNA]</scope>
    <source>
        <strain evidence="2 3">TF5-37.2-LB10</strain>
    </source>
</reference>
<keyword evidence="1" id="KW-0472">Membrane</keyword>
<dbReference type="AlphaFoldDB" id="A0A5M9H7Y9"/>
<organism evidence="2 3">
    <name type="scientific">Arcticibacter tournemirensis</name>
    <dbReference type="NCBI Taxonomy" id="699437"/>
    <lineage>
        <taxon>Bacteria</taxon>
        <taxon>Pseudomonadati</taxon>
        <taxon>Bacteroidota</taxon>
        <taxon>Sphingobacteriia</taxon>
        <taxon>Sphingobacteriales</taxon>
        <taxon>Sphingobacteriaceae</taxon>
        <taxon>Arcticibacter</taxon>
    </lineage>
</organism>
<comment type="caution">
    <text evidence="2">The sequence shown here is derived from an EMBL/GenBank/DDBJ whole genome shotgun (WGS) entry which is preliminary data.</text>
</comment>
<dbReference type="Proteomes" id="UP000322918">
    <property type="component" value="Unassembled WGS sequence"/>
</dbReference>
<keyword evidence="1" id="KW-1133">Transmembrane helix</keyword>